<feature type="chain" id="PRO_5012544247" evidence="2">
    <location>
        <begin position="19"/>
        <end position="1168"/>
    </location>
</feature>
<evidence type="ECO:0000313" key="6">
    <source>
        <dbReference type="Proteomes" id="UP000184188"/>
    </source>
</evidence>
<keyword evidence="6" id="KW-1185">Reference proteome</keyword>
<evidence type="ECO:0000256" key="2">
    <source>
        <dbReference type="SAM" id="SignalP"/>
    </source>
</evidence>
<evidence type="ECO:0000259" key="3">
    <source>
        <dbReference type="Pfam" id="PF22974"/>
    </source>
</evidence>
<feature type="compositionally biased region" description="Basic and acidic residues" evidence="1">
    <location>
        <begin position="838"/>
        <end position="850"/>
    </location>
</feature>
<dbReference type="InterPro" id="IPR055647">
    <property type="entry name" value="DUF7223"/>
</dbReference>
<dbReference type="AlphaFoldDB" id="A0A1L9SD63"/>
<dbReference type="Proteomes" id="UP000184188">
    <property type="component" value="Unassembled WGS sequence"/>
</dbReference>
<feature type="signal peptide" evidence="2">
    <location>
        <begin position="1"/>
        <end position="18"/>
    </location>
</feature>
<feature type="domain" description="DUF7029" evidence="3">
    <location>
        <begin position="67"/>
        <end position="164"/>
    </location>
</feature>
<dbReference type="Pfam" id="PF23865">
    <property type="entry name" value="DUF7223"/>
    <property type="match status" value="1"/>
</dbReference>
<reference evidence="6" key="1">
    <citation type="journal article" date="2017" name="Genome Biol.">
        <title>Comparative genomics reveals high biological diversity and specific adaptations in the industrially and medically important fungal genus Aspergillus.</title>
        <authorList>
            <person name="de Vries R.P."/>
            <person name="Riley R."/>
            <person name="Wiebenga A."/>
            <person name="Aguilar-Osorio G."/>
            <person name="Amillis S."/>
            <person name="Uchima C.A."/>
            <person name="Anderluh G."/>
            <person name="Asadollahi M."/>
            <person name="Askin M."/>
            <person name="Barry K."/>
            <person name="Battaglia E."/>
            <person name="Bayram O."/>
            <person name="Benocci T."/>
            <person name="Braus-Stromeyer S.A."/>
            <person name="Caldana C."/>
            <person name="Canovas D."/>
            <person name="Cerqueira G.C."/>
            <person name="Chen F."/>
            <person name="Chen W."/>
            <person name="Choi C."/>
            <person name="Clum A."/>
            <person name="Dos Santos R.A."/>
            <person name="Damasio A.R."/>
            <person name="Diallinas G."/>
            <person name="Emri T."/>
            <person name="Fekete E."/>
            <person name="Flipphi M."/>
            <person name="Freyberg S."/>
            <person name="Gallo A."/>
            <person name="Gournas C."/>
            <person name="Habgood R."/>
            <person name="Hainaut M."/>
            <person name="Harispe M.L."/>
            <person name="Henrissat B."/>
            <person name="Hilden K.S."/>
            <person name="Hope R."/>
            <person name="Hossain A."/>
            <person name="Karabika E."/>
            <person name="Karaffa L."/>
            <person name="Karanyi Z."/>
            <person name="Krasevec N."/>
            <person name="Kuo A."/>
            <person name="Kusch H."/>
            <person name="LaButti K."/>
            <person name="Lagendijk E.L."/>
            <person name="Lapidus A."/>
            <person name="Levasseur A."/>
            <person name="Lindquist E."/>
            <person name="Lipzen A."/>
            <person name="Logrieco A.F."/>
            <person name="MacCabe A."/>
            <person name="Maekelae M.R."/>
            <person name="Malavazi I."/>
            <person name="Melin P."/>
            <person name="Meyer V."/>
            <person name="Mielnichuk N."/>
            <person name="Miskei M."/>
            <person name="Molnar A.P."/>
            <person name="Mule G."/>
            <person name="Ngan C.Y."/>
            <person name="Orejas M."/>
            <person name="Orosz E."/>
            <person name="Ouedraogo J.P."/>
            <person name="Overkamp K.M."/>
            <person name="Park H.-S."/>
            <person name="Perrone G."/>
            <person name="Piumi F."/>
            <person name="Punt P.J."/>
            <person name="Ram A.F."/>
            <person name="Ramon A."/>
            <person name="Rauscher S."/>
            <person name="Record E."/>
            <person name="Riano-Pachon D.M."/>
            <person name="Robert V."/>
            <person name="Roehrig J."/>
            <person name="Ruller R."/>
            <person name="Salamov A."/>
            <person name="Salih N.S."/>
            <person name="Samson R.A."/>
            <person name="Sandor E."/>
            <person name="Sanguinetti M."/>
            <person name="Schuetze T."/>
            <person name="Sepcic K."/>
            <person name="Shelest E."/>
            <person name="Sherlock G."/>
            <person name="Sophianopoulou V."/>
            <person name="Squina F.M."/>
            <person name="Sun H."/>
            <person name="Susca A."/>
            <person name="Todd R.B."/>
            <person name="Tsang A."/>
            <person name="Unkles S.E."/>
            <person name="van de Wiele N."/>
            <person name="van Rossen-Uffink D."/>
            <person name="Oliveira J.V."/>
            <person name="Vesth T.C."/>
            <person name="Visser J."/>
            <person name="Yu J.-H."/>
            <person name="Zhou M."/>
            <person name="Andersen M.R."/>
            <person name="Archer D.B."/>
            <person name="Baker S.E."/>
            <person name="Benoit I."/>
            <person name="Brakhage A.A."/>
            <person name="Braus G.H."/>
            <person name="Fischer R."/>
            <person name="Frisvad J.C."/>
            <person name="Goldman G.H."/>
            <person name="Houbraken J."/>
            <person name="Oakley B."/>
            <person name="Pocsi I."/>
            <person name="Scazzocchio C."/>
            <person name="Seiboth B."/>
            <person name="vanKuyk P.A."/>
            <person name="Wortman J."/>
            <person name="Dyer P.S."/>
            <person name="Grigoriev I.V."/>
        </authorList>
    </citation>
    <scope>NUCLEOTIDE SEQUENCE [LARGE SCALE GENOMIC DNA]</scope>
    <source>
        <strain evidence="6">CBS 506.65</strain>
    </source>
</reference>
<name>A0A1L9SD63_9EURO</name>
<feature type="domain" description="DUF7223" evidence="4">
    <location>
        <begin position="406"/>
        <end position="593"/>
    </location>
</feature>
<dbReference type="VEuPathDB" id="FungiDB:ASPZODRAFT_144413"/>
<feature type="region of interest" description="Disordered" evidence="1">
    <location>
        <begin position="838"/>
        <end position="859"/>
    </location>
</feature>
<evidence type="ECO:0000259" key="4">
    <source>
        <dbReference type="Pfam" id="PF23865"/>
    </source>
</evidence>
<dbReference type="OrthoDB" id="4354326at2759"/>
<dbReference type="GeneID" id="34611467"/>
<proteinExistence type="predicted"/>
<dbReference type="EMBL" id="KV878346">
    <property type="protein sequence ID" value="OJJ45109.1"/>
    <property type="molecule type" value="Genomic_DNA"/>
</dbReference>
<protein>
    <submittedName>
        <fullName evidence="5">Uncharacterized protein</fullName>
    </submittedName>
</protein>
<dbReference type="InterPro" id="IPR054293">
    <property type="entry name" value="DUF7029"/>
</dbReference>
<sequence length="1168" mass="124246">MRLGAGIVAGLVPALALASKSRLKAAVHPEMDTTDLARLESNGSASLFYVKNGKLSEGTQLAAHLEAEFHHHTVILDHSAAIANVSCYTNHMMVTFTGQKAFDRAQSNWTRDDELILVSSQSGCHPLHEGQYGYFNATSISFTSKNLTAIATGSQSSVRDAVNVYNLSWGNYTSSSNTTSSTASAASTSASASAAAVKRATTCGALPATIPSNLPQLIKSLGCGTGFDAAMDDYLTYIGDDSNLDAALAAFAPGVSGLTVEAYEAATGTTLRKRGWFSDVCDWVDDNIVEPVVDAVVDVVETVVEVVEVLSEAAEEAVEAIKEAAEAILPSWSPSVSFTIPVDMSAPSAMLDDSPWGDAYQIWSFEDGESDVNYGINAETLAKLTGADELIVFDIDGVTQMPNPGVQLYCVDCYVTGSFTVTGSVTYTLLVGFTEMSLDLAGSLKASIQLGLNAYAEYEDDIASVRLLTIPIDGFDIPEIIDVGPAITLDVDATVEIDALGQVLAGAILEWSNMGAHLDVYDILDTTGHGFAPQVTPVFNASGQLNATASVGIPVGFGIEIDILDGEWTKEIALVDRPALELVAIYTVDVDTSGVTVDTDGCDGIYWYVNFINELMFELLDEDHEYDIGTWEGPAFLSGCIGDNGQSWVSESQEPTADDETLAGCTLVNDLITNNGFDTITDSEVLPWRNTQSSGTYMYVEEDDYTSSAPYSMRFYASDMDDTQTYTGTVLQQVTACTDAQYDVTFTARVVDCGTGVCELTSITVWSDTNAELDVSVYPNLYIAAETGTQQMNTYGPYDFTIPSFNNDASESVYVGITFTAQYTQSWDIRIDDVHVKPDGSDYSNKKRDDVAEEGDGRSGTLVRRHVGELDVNRRVYEGNTPVERSHIKRDSSVDAIPVIASGTAIPAIGVETAAPAIGDFYSTAIPTLTGAGAAPAVTADYAAPSLAYVSEAVTGTVAATADPTAVASLIGPCNYDFPASSVLMASATVGSYPMLPTSGATTDTDGYTQLPDLSGTVQLAAADDGNLYLSPYPGTEPETLFFSKGSVILQDTSSRSFHYYPDTMDAYGVSRLRIADLADTPLTAQLITLVPFSTSAGTAYAALDTLGQVFVLSWCNAADWLGAKVFLTRDYSTTLETLASADVQWIVTGDEVTECYPLLLTSDAATF</sequence>
<dbReference type="Pfam" id="PF22974">
    <property type="entry name" value="DUF7029"/>
    <property type="match status" value="1"/>
</dbReference>
<evidence type="ECO:0000256" key="1">
    <source>
        <dbReference type="SAM" id="MobiDB-lite"/>
    </source>
</evidence>
<organism evidence="5 6">
    <name type="scientific">Penicilliopsis zonata CBS 506.65</name>
    <dbReference type="NCBI Taxonomy" id="1073090"/>
    <lineage>
        <taxon>Eukaryota</taxon>
        <taxon>Fungi</taxon>
        <taxon>Dikarya</taxon>
        <taxon>Ascomycota</taxon>
        <taxon>Pezizomycotina</taxon>
        <taxon>Eurotiomycetes</taxon>
        <taxon>Eurotiomycetidae</taxon>
        <taxon>Eurotiales</taxon>
        <taxon>Aspergillaceae</taxon>
        <taxon>Penicilliopsis</taxon>
    </lineage>
</organism>
<dbReference type="RefSeq" id="XP_022579619.1">
    <property type="nucleotide sequence ID" value="XM_022725002.1"/>
</dbReference>
<evidence type="ECO:0000313" key="5">
    <source>
        <dbReference type="EMBL" id="OJJ45109.1"/>
    </source>
</evidence>
<accession>A0A1L9SD63</accession>
<gene>
    <name evidence="5" type="ORF">ASPZODRAFT_144413</name>
</gene>
<keyword evidence="2" id="KW-0732">Signal</keyword>